<comment type="caution">
    <text evidence="1">The sequence shown here is derived from an EMBL/GenBank/DDBJ whole genome shotgun (WGS) entry which is preliminary data.</text>
</comment>
<dbReference type="PANTHER" id="PTHR35097:SF1">
    <property type="entry name" value="GDSL ESTERASE_LIPASE"/>
    <property type="match status" value="1"/>
</dbReference>
<reference evidence="1" key="1">
    <citation type="submission" date="2022-08" db="EMBL/GenBank/DDBJ databases">
        <authorList>
            <person name="Gutierrez-Valencia J."/>
        </authorList>
    </citation>
    <scope>NUCLEOTIDE SEQUENCE</scope>
</reference>
<name>A0AAV0LMU7_9ROSI</name>
<accession>A0AAV0LMU7</accession>
<feature type="non-terminal residue" evidence="1">
    <location>
        <position position="1"/>
    </location>
</feature>
<evidence type="ECO:0000313" key="2">
    <source>
        <dbReference type="Proteomes" id="UP001154282"/>
    </source>
</evidence>
<protein>
    <recommendedName>
        <fullName evidence="3">Bacterial surface antigen (D15) domain-containing protein</fullName>
    </recommendedName>
</protein>
<dbReference type="Proteomes" id="UP001154282">
    <property type="component" value="Unassembled WGS sequence"/>
</dbReference>
<organism evidence="1 2">
    <name type="scientific">Linum tenue</name>
    <dbReference type="NCBI Taxonomy" id="586396"/>
    <lineage>
        <taxon>Eukaryota</taxon>
        <taxon>Viridiplantae</taxon>
        <taxon>Streptophyta</taxon>
        <taxon>Embryophyta</taxon>
        <taxon>Tracheophyta</taxon>
        <taxon>Spermatophyta</taxon>
        <taxon>Magnoliopsida</taxon>
        <taxon>eudicotyledons</taxon>
        <taxon>Gunneridae</taxon>
        <taxon>Pentapetalae</taxon>
        <taxon>rosids</taxon>
        <taxon>fabids</taxon>
        <taxon>Malpighiales</taxon>
        <taxon>Linaceae</taxon>
        <taxon>Linum</taxon>
    </lineage>
</organism>
<evidence type="ECO:0000313" key="1">
    <source>
        <dbReference type="EMBL" id="CAI0435547.1"/>
    </source>
</evidence>
<dbReference type="PANTHER" id="PTHR35097">
    <property type="entry name" value="GDSL ESTERASE/LIPASE"/>
    <property type="match status" value="1"/>
</dbReference>
<dbReference type="AlphaFoldDB" id="A0AAV0LMU7"/>
<evidence type="ECO:0008006" key="3">
    <source>
        <dbReference type="Google" id="ProtNLM"/>
    </source>
</evidence>
<keyword evidence="2" id="KW-1185">Reference proteome</keyword>
<dbReference type="EMBL" id="CAMGYJ010000006">
    <property type="protein sequence ID" value="CAI0435547.1"/>
    <property type="molecule type" value="Genomic_DNA"/>
</dbReference>
<sequence length="458" mass="50383">ADSATHQKKAPPFPQPLHFFQFLHQLSPAPVSRVSAEEEMEPVVGKIKDLKKSTQDFFDGLFHNRAKSSRRNPIEILKRLQRESFTDLMKLRERQDKLERTVSFQKIAKGNPFQNSGGTHVRGEIDALGAILLMGSNFDQFDHHDSLGLGKNGGIRSKISFEAPIRENDKLVAEFGTGGSNGGDILGSTTLCLSKLLFMSNIRDWLSATVMPVGAQFRHLGFTMDSSNQIKGLTELSAIGPPLMNEHSGSAIGFTVRKSNLVASFSSSLSGLRKSDLYSSEHYFSTFGQIACQLPKGLKLSVSGVHKRLKSSRHFVNRGALTIPVAILNPHPNAPHDPVFEPLETNLFELTSTGSIAVKLESQVDEDTRMEGWMQMNNSNGSSIVQWGLSRIDDSEDGWGISVGGERDNSGIRSNRFGAEAYLKFNVGKKFCLKPGFACAGDGNSRICGLMFRSNWSF</sequence>
<gene>
    <name evidence="1" type="ORF">LITE_LOCUS24743</name>
</gene>
<proteinExistence type="predicted"/>